<feature type="compositionally biased region" description="Basic and acidic residues" evidence="1">
    <location>
        <begin position="193"/>
        <end position="214"/>
    </location>
</feature>
<evidence type="ECO:0000313" key="2">
    <source>
        <dbReference type="EMBL" id="KAK1803837.1"/>
    </source>
</evidence>
<feature type="region of interest" description="Disordered" evidence="1">
    <location>
        <begin position="50"/>
        <end position="114"/>
    </location>
</feature>
<feature type="compositionally biased region" description="Basic and acidic residues" evidence="1">
    <location>
        <begin position="70"/>
        <end position="89"/>
    </location>
</feature>
<keyword evidence="3" id="KW-1185">Reference proteome</keyword>
<proteinExistence type="predicted"/>
<organism evidence="2 3">
    <name type="scientific">Electrophorus voltai</name>
    <dbReference type="NCBI Taxonomy" id="2609070"/>
    <lineage>
        <taxon>Eukaryota</taxon>
        <taxon>Metazoa</taxon>
        <taxon>Chordata</taxon>
        <taxon>Craniata</taxon>
        <taxon>Vertebrata</taxon>
        <taxon>Euteleostomi</taxon>
        <taxon>Actinopterygii</taxon>
        <taxon>Neopterygii</taxon>
        <taxon>Teleostei</taxon>
        <taxon>Ostariophysi</taxon>
        <taxon>Gymnotiformes</taxon>
        <taxon>Gymnotoidei</taxon>
        <taxon>Gymnotidae</taxon>
        <taxon>Electrophorus</taxon>
    </lineage>
</organism>
<sequence>MPGSLLCCQRDVLLENSYPGGHVATDVWGGGGAPRQGCARGGSRPACLGRGGFREKPRGRGAHGASAHGGVRDGGRIKEPYQGRQEETGRQTAPIQVLSSPPPSPGDTGHGDDVTLLLLSPAPLASGGCSRGFSYCRACKNGMRPALGCEGKALQYHPRTKLLSSARFAVHGENETQTEASDVLLMPYVLRELGSERRDGREGKISTRHDDGTKLRPQKGENSLPTQ</sequence>
<reference evidence="2" key="1">
    <citation type="submission" date="2023-03" db="EMBL/GenBank/DDBJ databases">
        <title>Electrophorus voltai genome.</title>
        <authorList>
            <person name="Bian C."/>
        </authorList>
    </citation>
    <scope>NUCLEOTIDE SEQUENCE</scope>
    <source>
        <strain evidence="2">CB-2022</strain>
        <tissue evidence="2">Muscle</tissue>
    </source>
</reference>
<name>A0AAD9E6G2_9TELE</name>
<dbReference type="EMBL" id="JAROKS010000004">
    <property type="protein sequence ID" value="KAK1803837.1"/>
    <property type="molecule type" value="Genomic_DNA"/>
</dbReference>
<protein>
    <submittedName>
        <fullName evidence="2">Uncharacterized protein</fullName>
    </submittedName>
</protein>
<evidence type="ECO:0000313" key="3">
    <source>
        <dbReference type="Proteomes" id="UP001239994"/>
    </source>
</evidence>
<dbReference type="AlphaFoldDB" id="A0AAD9E6G2"/>
<accession>A0AAD9E6G2</accession>
<dbReference type="Proteomes" id="UP001239994">
    <property type="component" value="Unassembled WGS sequence"/>
</dbReference>
<gene>
    <name evidence="2" type="ORF">P4O66_003790</name>
</gene>
<feature type="compositionally biased region" description="Polar residues" evidence="1">
    <location>
        <begin position="90"/>
        <end position="99"/>
    </location>
</feature>
<comment type="caution">
    <text evidence="2">The sequence shown here is derived from an EMBL/GenBank/DDBJ whole genome shotgun (WGS) entry which is preliminary data.</text>
</comment>
<feature type="region of interest" description="Disordered" evidence="1">
    <location>
        <begin position="193"/>
        <end position="227"/>
    </location>
</feature>
<evidence type="ECO:0000256" key="1">
    <source>
        <dbReference type="SAM" id="MobiDB-lite"/>
    </source>
</evidence>